<evidence type="ECO:0000313" key="2">
    <source>
        <dbReference type="EMBL" id="RSB66835.1"/>
    </source>
</evidence>
<dbReference type="AlphaFoldDB" id="A0A3R9BQ16"/>
<name>A0A3R9BQ16_9HYPH</name>
<organism evidence="2 3">
    <name type="scientific">Rhizobium pisi</name>
    <dbReference type="NCBI Taxonomy" id="574561"/>
    <lineage>
        <taxon>Bacteria</taxon>
        <taxon>Pseudomonadati</taxon>
        <taxon>Pseudomonadota</taxon>
        <taxon>Alphaproteobacteria</taxon>
        <taxon>Hyphomicrobiales</taxon>
        <taxon>Rhizobiaceae</taxon>
        <taxon>Rhizobium/Agrobacterium group</taxon>
        <taxon>Rhizobium</taxon>
    </lineage>
</organism>
<accession>A0A3R9BQ16</accession>
<proteinExistence type="predicted"/>
<evidence type="ECO:0000313" key="1">
    <source>
        <dbReference type="EMBL" id="MBB3137019.1"/>
    </source>
</evidence>
<dbReference type="OrthoDB" id="8778976at2"/>
<dbReference type="EMBL" id="RJJT01000017">
    <property type="protein sequence ID" value="RSB66835.1"/>
    <property type="molecule type" value="Genomic_DNA"/>
</dbReference>
<protein>
    <submittedName>
        <fullName evidence="2">Uncharacterized protein</fullName>
    </submittedName>
</protein>
<evidence type="ECO:0000313" key="4">
    <source>
        <dbReference type="Proteomes" id="UP000518315"/>
    </source>
</evidence>
<reference evidence="1 4" key="2">
    <citation type="submission" date="2020-08" db="EMBL/GenBank/DDBJ databases">
        <title>Genomic Encyclopedia of Type Strains, Phase III (KMG-III): the genomes of soil and plant-associated and newly described type strains.</title>
        <authorList>
            <person name="Whitman W."/>
        </authorList>
    </citation>
    <scope>NUCLEOTIDE SEQUENCE [LARGE SCALE GENOMIC DNA]</scope>
    <source>
        <strain evidence="1 4">CECT 4113</strain>
    </source>
</reference>
<dbReference type="Proteomes" id="UP000518315">
    <property type="component" value="Unassembled WGS sequence"/>
</dbReference>
<keyword evidence="4" id="KW-1185">Reference proteome</keyword>
<evidence type="ECO:0000313" key="3">
    <source>
        <dbReference type="Proteomes" id="UP000277279"/>
    </source>
</evidence>
<dbReference type="Proteomes" id="UP000277279">
    <property type="component" value="Unassembled WGS sequence"/>
</dbReference>
<gene>
    <name evidence="2" type="ORF">EFD55_23240</name>
    <name evidence="1" type="ORF">FHS26_004777</name>
</gene>
<dbReference type="RefSeq" id="WP_125847750.1">
    <property type="nucleotide sequence ID" value="NZ_JACHXH010000018.1"/>
</dbReference>
<comment type="caution">
    <text evidence="2">The sequence shown here is derived from an EMBL/GenBank/DDBJ whole genome shotgun (WGS) entry which is preliminary data.</text>
</comment>
<reference evidence="2 3" key="1">
    <citation type="submission" date="2018-11" db="EMBL/GenBank/DDBJ databases">
        <authorList>
            <person name="Huo Y."/>
        </authorList>
    </citation>
    <scope>NUCLEOTIDE SEQUENCE [LARGE SCALE GENOMIC DNA]</scope>
    <source>
        <strain evidence="2 3">DSM 30132</strain>
    </source>
</reference>
<dbReference type="EMBL" id="JACHXH010000018">
    <property type="protein sequence ID" value="MBB3137019.1"/>
    <property type="molecule type" value="Genomic_DNA"/>
</dbReference>
<sequence>MPYVIELLLPVPRERPSSVNFDAVRDELTAQFGGVTLYVNSPAEGLWEVDGEVEHDVIVVAEVMTEDLDRTWWAAYRKQLEARFDQEEIVIRATQVQRL</sequence>